<dbReference type="Proteomes" id="UP000823561">
    <property type="component" value="Chromosome 10"/>
</dbReference>
<comment type="similarity">
    <text evidence="2">Belongs to the beta-catenin family.</text>
</comment>
<evidence type="ECO:0000256" key="4">
    <source>
        <dbReference type="ARBA" id="ARBA00022889"/>
    </source>
</evidence>
<evidence type="ECO:0008006" key="10">
    <source>
        <dbReference type="Google" id="ProtNLM"/>
    </source>
</evidence>
<evidence type="ECO:0000256" key="7">
    <source>
        <dbReference type="SAM" id="MobiDB-lite"/>
    </source>
</evidence>
<evidence type="ECO:0000256" key="5">
    <source>
        <dbReference type="ARBA" id="ARBA00022949"/>
    </source>
</evidence>
<evidence type="ECO:0000256" key="2">
    <source>
        <dbReference type="ARBA" id="ARBA00005462"/>
    </source>
</evidence>
<dbReference type="AlphaFoldDB" id="A0AAV6GMT6"/>
<feature type="compositionally biased region" description="Low complexity" evidence="7">
    <location>
        <begin position="150"/>
        <end position="161"/>
    </location>
</feature>
<reference evidence="8" key="1">
    <citation type="submission" date="2020-10" db="EMBL/GenBank/DDBJ databases">
        <title>Chromosome-scale genome assembly of the Allis shad, Alosa alosa.</title>
        <authorList>
            <person name="Margot Z."/>
            <person name="Christophe K."/>
            <person name="Cabau C."/>
            <person name="Louis A."/>
            <person name="Berthelot C."/>
            <person name="Parey E."/>
            <person name="Roest Crollius H."/>
            <person name="Montfort J."/>
            <person name="Robinson-Rechavi M."/>
            <person name="Bucao C."/>
            <person name="Bouchez O."/>
            <person name="Gislard M."/>
            <person name="Lluch J."/>
            <person name="Milhes M."/>
            <person name="Lampietro C."/>
            <person name="Lopez Roques C."/>
            <person name="Donnadieu C."/>
            <person name="Braasch I."/>
            <person name="Desvignes T."/>
            <person name="Postlethwait J."/>
            <person name="Bobe J."/>
            <person name="Guiguen Y."/>
        </authorList>
    </citation>
    <scope>NUCLEOTIDE SEQUENCE</scope>
    <source>
        <strain evidence="8">M-15738</strain>
        <tissue evidence="8">Blood</tissue>
    </source>
</reference>
<evidence type="ECO:0000313" key="8">
    <source>
        <dbReference type="EMBL" id="KAG5274932.1"/>
    </source>
</evidence>
<dbReference type="GO" id="GO:0005912">
    <property type="term" value="C:adherens junction"/>
    <property type="evidence" value="ECO:0007669"/>
    <property type="project" value="TreeGrafter"/>
</dbReference>
<dbReference type="SMART" id="SM00185">
    <property type="entry name" value="ARM"/>
    <property type="match status" value="6"/>
</dbReference>
<dbReference type="InterPro" id="IPR016024">
    <property type="entry name" value="ARM-type_fold"/>
</dbReference>
<dbReference type="EMBL" id="JADWDJ010000010">
    <property type="protein sequence ID" value="KAG5274932.1"/>
    <property type="molecule type" value="Genomic_DNA"/>
</dbReference>
<dbReference type="GO" id="GO:0005737">
    <property type="term" value="C:cytoplasm"/>
    <property type="evidence" value="ECO:0007669"/>
    <property type="project" value="TreeGrafter"/>
</dbReference>
<comment type="subcellular location">
    <subcellularLocation>
        <location evidence="1">Cell junction</location>
    </subcellularLocation>
</comment>
<comment type="caution">
    <text evidence="8">The sequence shown here is derived from an EMBL/GenBank/DDBJ whole genome shotgun (WGS) entry which is preliminary data.</text>
</comment>
<dbReference type="GO" id="GO:0098609">
    <property type="term" value="P:cell-cell adhesion"/>
    <property type="evidence" value="ECO:0007669"/>
    <property type="project" value="InterPro"/>
</dbReference>
<keyword evidence="9" id="KW-1185">Reference proteome</keyword>
<feature type="region of interest" description="Disordered" evidence="7">
    <location>
        <begin position="1"/>
        <end position="22"/>
    </location>
</feature>
<dbReference type="GO" id="GO:0005634">
    <property type="term" value="C:nucleus"/>
    <property type="evidence" value="ECO:0007669"/>
    <property type="project" value="TreeGrafter"/>
</dbReference>
<evidence type="ECO:0000313" key="9">
    <source>
        <dbReference type="Proteomes" id="UP000823561"/>
    </source>
</evidence>
<proteinExistence type="inferred from homology"/>
<keyword evidence="4" id="KW-0130">Cell adhesion</keyword>
<feature type="repeat" description="ARM" evidence="6">
    <location>
        <begin position="383"/>
        <end position="426"/>
    </location>
</feature>
<evidence type="ECO:0000256" key="6">
    <source>
        <dbReference type="PROSITE-ProRule" id="PRU00259"/>
    </source>
</evidence>
<evidence type="ECO:0000256" key="3">
    <source>
        <dbReference type="ARBA" id="ARBA00022737"/>
    </source>
</evidence>
<name>A0AAV6GMT6_9TELE</name>
<dbReference type="InterPro" id="IPR011989">
    <property type="entry name" value="ARM-like"/>
</dbReference>
<dbReference type="PROSITE" id="PS50176">
    <property type="entry name" value="ARM_REPEAT"/>
    <property type="match status" value="2"/>
</dbReference>
<dbReference type="PANTHER" id="PTHR10372:SF3">
    <property type="entry name" value="PLAKOPHILIN-1"/>
    <property type="match status" value="1"/>
</dbReference>
<dbReference type="SUPFAM" id="SSF48371">
    <property type="entry name" value="ARM repeat"/>
    <property type="match status" value="1"/>
</dbReference>
<dbReference type="GO" id="GO:0005886">
    <property type="term" value="C:plasma membrane"/>
    <property type="evidence" value="ECO:0007669"/>
    <property type="project" value="TreeGrafter"/>
</dbReference>
<keyword evidence="5" id="KW-0965">Cell junction</keyword>
<evidence type="ECO:0000256" key="1">
    <source>
        <dbReference type="ARBA" id="ARBA00004282"/>
    </source>
</evidence>
<protein>
    <recommendedName>
        <fullName evidence="10">Plakophilin-1-like</fullName>
    </recommendedName>
</protein>
<dbReference type="Pfam" id="PF00514">
    <property type="entry name" value="Arm"/>
    <property type="match status" value="2"/>
</dbReference>
<feature type="repeat" description="ARM" evidence="6">
    <location>
        <begin position="341"/>
        <end position="383"/>
    </location>
</feature>
<dbReference type="Gene3D" id="1.25.10.10">
    <property type="entry name" value="Leucine-rich Repeat Variant"/>
    <property type="match status" value="1"/>
</dbReference>
<accession>A0AAV6GMT6</accession>
<organism evidence="8 9">
    <name type="scientific">Alosa alosa</name>
    <name type="common">allis shad</name>
    <dbReference type="NCBI Taxonomy" id="278164"/>
    <lineage>
        <taxon>Eukaryota</taxon>
        <taxon>Metazoa</taxon>
        <taxon>Chordata</taxon>
        <taxon>Craniata</taxon>
        <taxon>Vertebrata</taxon>
        <taxon>Euteleostomi</taxon>
        <taxon>Actinopterygii</taxon>
        <taxon>Neopterygii</taxon>
        <taxon>Teleostei</taxon>
        <taxon>Clupei</taxon>
        <taxon>Clupeiformes</taxon>
        <taxon>Clupeoidei</taxon>
        <taxon>Clupeidae</taxon>
        <taxon>Alosa</taxon>
    </lineage>
</organism>
<sequence length="784" mass="85512">MTLEPFRSAMAMPVGESGDTSLAVPSDINMRSAQQRVMDQVHTIARSKSRYSTKSGSGLILPTSPKSDNVFYDVLTINTSPTTHKGYLSEFKNTTMNKGSGFVNGTMNKGSVFVNGTMNGLKDPLRPTIKGSAQVNGHAKMFVDQESRRTVSSSRTVSQRTNAATSWKRHKSAPAPRLLPISPTAGYQTRIQLDGHRQVSQGSRQASSRSVPDLTTRIGFQQRMEVAGQARQTASRFPASLSSPHMEVDGPGFLQIQKGGALSQHSMTQIRHPPSNHSLADFKISMVKGQTIDVQKMDISMSDAIQYLSSQDESYQLLGATFIQHNTFTEDKAKQQVFQMKGIPALVALLQSPNLQIQTTASAALRNLVYKHSGNKEEVQRSGGLAQVVQLLMDTPSSEIQKQLTGLLWNLSSADSLKADLLKSSLPVLTEHVVVPYTNIINLNNNIEPEIFLNATACLRNLSAAKVGNRQSMRKTSGLIDALVKYIQNCVADDKPDDKSVENCVCILHNLTYGLESECPLLFTRLNALARSPTTTQTSTPGPLSCFSTQSSKIQQEAHFDYPVMEDNNPSGSACLFHSKALQMYRSLLGTSENPATLEACCGAMQNLTATTGTVSAVLSQTIVQKLNGLRVICPLLKNENVNLKCSAVQLLGNLSRHPQLHSSMARQALPSLTDFISAGVPNVTQDETEMDETMATACHTAYALMKAEQELSKGLLSNSLINSLNNISHNSNLPMSSKAAAFLLYNLWAEKDFQSLFKKQGMHKKAFVNDVTKAAHRSIMVID</sequence>
<gene>
    <name evidence="8" type="ORF">AALO_G00141760</name>
</gene>
<dbReference type="PANTHER" id="PTHR10372">
    <property type="entry name" value="PLAKOPHILLIN-RELATED"/>
    <property type="match status" value="1"/>
</dbReference>
<keyword evidence="3" id="KW-0677">Repeat</keyword>
<dbReference type="InterPro" id="IPR000225">
    <property type="entry name" value="Armadillo"/>
</dbReference>
<feature type="region of interest" description="Disordered" evidence="7">
    <location>
        <begin position="147"/>
        <end position="182"/>
    </location>
</feature>
<dbReference type="InterPro" id="IPR028435">
    <property type="entry name" value="Plakophilin/d_Catenin"/>
</dbReference>